<proteinExistence type="predicted"/>
<organism evidence="2">
    <name type="scientific">marine metagenome</name>
    <dbReference type="NCBI Taxonomy" id="408172"/>
    <lineage>
        <taxon>unclassified sequences</taxon>
        <taxon>metagenomes</taxon>
        <taxon>ecological metagenomes</taxon>
    </lineage>
</organism>
<evidence type="ECO:0008006" key="3">
    <source>
        <dbReference type="Google" id="ProtNLM"/>
    </source>
</evidence>
<sequence>MPAVRIDSEALSWWLFLACSVGFTAMAIRERDVLFLVSTLFFLLACLVFLVGRRSD</sequence>
<evidence type="ECO:0000256" key="1">
    <source>
        <dbReference type="SAM" id="Phobius"/>
    </source>
</evidence>
<name>A0A381SLR7_9ZZZZ</name>
<feature type="transmembrane region" description="Helical" evidence="1">
    <location>
        <begin position="12"/>
        <end position="28"/>
    </location>
</feature>
<feature type="transmembrane region" description="Helical" evidence="1">
    <location>
        <begin position="34"/>
        <end position="52"/>
    </location>
</feature>
<accession>A0A381SLR7</accession>
<keyword evidence="1" id="KW-1133">Transmembrane helix</keyword>
<keyword evidence="1" id="KW-0472">Membrane</keyword>
<keyword evidence="1" id="KW-0812">Transmembrane</keyword>
<protein>
    <recommendedName>
        <fullName evidence="3">Cytochrome oxidase subunit III</fullName>
    </recommendedName>
</protein>
<dbReference type="AlphaFoldDB" id="A0A381SLR7"/>
<evidence type="ECO:0000313" key="2">
    <source>
        <dbReference type="EMBL" id="SVA04364.1"/>
    </source>
</evidence>
<dbReference type="EMBL" id="UINC01003217">
    <property type="protein sequence ID" value="SVA04364.1"/>
    <property type="molecule type" value="Genomic_DNA"/>
</dbReference>
<reference evidence="2" key="1">
    <citation type="submission" date="2018-05" db="EMBL/GenBank/DDBJ databases">
        <authorList>
            <person name="Lanie J.A."/>
            <person name="Ng W.-L."/>
            <person name="Kazmierczak K.M."/>
            <person name="Andrzejewski T.M."/>
            <person name="Davidsen T.M."/>
            <person name="Wayne K.J."/>
            <person name="Tettelin H."/>
            <person name="Glass J.I."/>
            <person name="Rusch D."/>
            <person name="Podicherti R."/>
            <person name="Tsui H.-C.T."/>
            <person name="Winkler M.E."/>
        </authorList>
    </citation>
    <scope>NUCLEOTIDE SEQUENCE</scope>
</reference>
<gene>
    <name evidence="2" type="ORF">METZ01_LOCUS57218</name>
</gene>